<evidence type="ECO:0000313" key="3">
    <source>
        <dbReference type="Proteomes" id="UP001217485"/>
    </source>
</evidence>
<comment type="caution">
    <text evidence="2">The sequence shown here is derived from an EMBL/GenBank/DDBJ whole genome shotgun (WGS) entry which is preliminary data.</text>
</comment>
<feature type="region of interest" description="Disordered" evidence="1">
    <location>
        <begin position="1"/>
        <end position="27"/>
    </location>
</feature>
<accession>A0ABT5BWN1</accession>
<sequence length="172" mass="18091">MVPKDAATITPRNRGLTPNAYAKQGRAGMSDHEERAELLADHRPELARLLQRLPARSSASSPLTGYLLSLREPTGYLIAIGLQQRDPALEPERVLRSALAAGERAPMLVGVMARSAMAEIIAPLAPVTRAVAARLKRPAPSGTLRVVVAAAGGAELFTVKLSDLTSLPSGSG</sequence>
<reference evidence="2 3" key="1">
    <citation type="submission" date="2023-01" db="EMBL/GenBank/DDBJ databases">
        <title>Minimal conservation of predation-associated metabolite biosynthetic gene clusters underscores biosynthetic potential of Myxococcota including descriptions for ten novel species: Archangium lansinium sp. nov., Myxococcus landrumus sp. nov., Nannocystis bai.</title>
        <authorList>
            <person name="Ahearne A."/>
            <person name="Stevens C."/>
            <person name="Dowd S."/>
        </authorList>
    </citation>
    <scope>NUCLEOTIDE SEQUENCE [LARGE SCALE GENOMIC DNA]</scope>
    <source>
        <strain evidence="2 3">WIWO2</strain>
    </source>
</reference>
<evidence type="ECO:0000256" key="1">
    <source>
        <dbReference type="SAM" id="MobiDB-lite"/>
    </source>
</evidence>
<keyword evidence="3" id="KW-1185">Reference proteome</keyword>
<evidence type="ECO:0000313" key="2">
    <source>
        <dbReference type="EMBL" id="MDC0678492.1"/>
    </source>
</evidence>
<name>A0ABT5BWN1_9BACT</name>
<protein>
    <submittedName>
        <fullName evidence="2">Uncharacterized protein</fullName>
    </submittedName>
</protein>
<dbReference type="Proteomes" id="UP001217485">
    <property type="component" value="Unassembled WGS sequence"/>
</dbReference>
<organism evidence="2 3">
    <name type="scientific">Sorangium atrum</name>
    <dbReference type="NCBI Taxonomy" id="2995308"/>
    <lineage>
        <taxon>Bacteria</taxon>
        <taxon>Pseudomonadati</taxon>
        <taxon>Myxococcota</taxon>
        <taxon>Polyangia</taxon>
        <taxon>Polyangiales</taxon>
        <taxon>Polyangiaceae</taxon>
        <taxon>Sorangium</taxon>
    </lineage>
</organism>
<dbReference type="RefSeq" id="WP_272095317.1">
    <property type="nucleotide sequence ID" value="NZ_JAQNDK010000001.1"/>
</dbReference>
<gene>
    <name evidence="2" type="ORF">POL72_12180</name>
</gene>
<dbReference type="EMBL" id="JAQNDK010000001">
    <property type="protein sequence ID" value="MDC0678492.1"/>
    <property type="molecule type" value="Genomic_DNA"/>
</dbReference>
<proteinExistence type="predicted"/>